<dbReference type="InterPro" id="IPR005746">
    <property type="entry name" value="Thioredoxin"/>
</dbReference>
<dbReference type="PANTHER" id="PTHR45663">
    <property type="entry name" value="GEO12009P1"/>
    <property type="match status" value="1"/>
</dbReference>
<dbReference type="SUPFAM" id="SSF52833">
    <property type="entry name" value="Thioredoxin-like"/>
    <property type="match status" value="1"/>
</dbReference>
<dbReference type="InterPro" id="IPR013766">
    <property type="entry name" value="Thioredoxin_domain"/>
</dbReference>
<dbReference type="InterPro" id="IPR049299">
    <property type="entry name" value="Thio2_N"/>
</dbReference>
<evidence type="ECO:0000256" key="7">
    <source>
        <dbReference type="NCBIfam" id="TIGR01068"/>
    </source>
</evidence>
<dbReference type="InterPro" id="IPR036249">
    <property type="entry name" value="Thioredoxin-like_sf"/>
</dbReference>
<dbReference type="NCBIfam" id="NF008229">
    <property type="entry name" value="PRK10996.1"/>
    <property type="match status" value="1"/>
</dbReference>
<keyword evidence="5" id="KW-1015">Disulfide bond</keyword>
<keyword evidence="6" id="KW-0676">Redox-active center</keyword>
<keyword evidence="3" id="KW-0479">Metal-binding</keyword>
<dbReference type="RefSeq" id="WP_046079626.1">
    <property type="nucleotide sequence ID" value="NZ_BJUS01000006.1"/>
</dbReference>
<accession>A0ABQ0U1Y0</accession>
<evidence type="ECO:0000259" key="8">
    <source>
        <dbReference type="PROSITE" id="PS51352"/>
    </source>
</evidence>
<keyword evidence="10" id="KW-1185">Reference proteome</keyword>
<comment type="similarity">
    <text evidence="1">Belongs to the thioredoxin family.</text>
</comment>
<organism evidence="9 10">
    <name type="scientific">Halomonas halophila</name>
    <dbReference type="NCBI Taxonomy" id="29573"/>
    <lineage>
        <taxon>Bacteria</taxon>
        <taxon>Pseudomonadati</taxon>
        <taxon>Pseudomonadota</taxon>
        <taxon>Gammaproteobacteria</taxon>
        <taxon>Oceanospirillales</taxon>
        <taxon>Halomonadaceae</taxon>
        <taxon>Halomonas</taxon>
    </lineage>
</organism>
<feature type="domain" description="Thioredoxin" evidence="8">
    <location>
        <begin position="23"/>
        <end position="145"/>
    </location>
</feature>
<dbReference type="CDD" id="cd02947">
    <property type="entry name" value="TRX_family"/>
    <property type="match status" value="1"/>
</dbReference>
<evidence type="ECO:0000313" key="10">
    <source>
        <dbReference type="Proteomes" id="UP000321121"/>
    </source>
</evidence>
<dbReference type="PROSITE" id="PS00194">
    <property type="entry name" value="THIOREDOXIN_1"/>
    <property type="match status" value="1"/>
</dbReference>
<evidence type="ECO:0000256" key="3">
    <source>
        <dbReference type="ARBA" id="ARBA00022723"/>
    </source>
</evidence>
<keyword evidence="4" id="KW-0249">Electron transport</keyword>
<dbReference type="InterPro" id="IPR017937">
    <property type="entry name" value="Thioredoxin_CS"/>
</dbReference>
<evidence type="ECO:0000256" key="6">
    <source>
        <dbReference type="ARBA" id="ARBA00023284"/>
    </source>
</evidence>
<protein>
    <recommendedName>
        <fullName evidence="7">Thioredoxin</fullName>
    </recommendedName>
</protein>
<dbReference type="Pfam" id="PF21352">
    <property type="entry name" value="Zn_ribbon_Thio2"/>
    <property type="match status" value="1"/>
</dbReference>
<proteinExistence type="inferred from homology"/>
<dbReference type="PRINTS" id="PR00421">
    <property type="entry name" value="THIOREDOXIN"/>
</dbReference>
<evidence type="ECO:0000256" key="5">
    <source>
        <dbReference type="ARBA" id="ARBA00023157"/>
    </source>
</evidence>
<gene>
    <name evidence="9" type="primary">trxC</name>
    <name evidence="9" type="ORF">HHA04nite_09340</name>
</gene>
<dbReference type="Gene3D" id="3.40.30.10">
    <property type="entry name" value="Glutaredoxin"/>
    <property type="match status" value="1"/>
</dbReference>
<keyword evidence="2" id="KW-0813">Transport</keyword>
<dbReference type="Gene3D" id="2.30.30.380">
    <property type="entry name" value="Zn-finger domain of Sec23/24"/>
    <property type="match status" value="1"/>
</dbReference>
<dbReference type="PANTHER" id="PTHR45663:SF40">
    <property type="entry name" value="THIOREDOXIN 2"/>
    <property type="match status" value="1"/>
</dbReference>
<dbReference type="EMBL" id="BJUS01000006">
    <property type="protein sequence ID" value="GEK72390.1"/>
    <property type="molecule type" value="Genomic_DNA"/>
</dbReference>
<reference evidence="9 10" key="1">
    <citation type="submission" date="2019-07" db="EMBL/GenBank/DDBJ databases">
        <title>Whole genome shotgun sequence of Halomonas halophila NBRC 102604.</title>
        <authorList>
            <person name="Hosoyama A."/>
            <person name="Uohara A."/>
            <person name="Ohji S."/>
            <person name="Ichikawa N."/>
        </authorList>
    </citation>
    <scope>NUCLEOTIDE SEQUENCE [LARGE SCALE GENOMIC DNA]</scope>
    <source>
        <strain evidence="9 10">NBRC 102604</strain>
    </source>
</reference>
<dbReference type="PROSITE" id="PS51352">
    <property type="entry name" value="THIOREDOXIN_2"/>
    <property type="match status" value="1"/>
</dbReference>
<evidence type="ECO:0000256" key="4">
    <source>
        <dbReference type="ARBA" id="ARBA00022982"/>
    </source>
</evidence>
<dbReference type="NCBIfam" id="TIGR01068">
    <property type="entry name" value="thioredoxin"/>
    <property type="match status" value="1"/>
</dbReference>
<dbReference type="Proteomes" id="UP000321121">
    <property type="component" value="Unassembled WGS sequence"/>
</dbReference>
<name>A0ABQ0U1Y0_9GAMM</name>
<sequence>MSDALLLGCAHCHAMNRVRPDRLSAGPRCGKCQQPMFTGEPLTLTGANFASLVARSSLPVVVDFWASWCGPCKAMAPIFAEAARELEPRLRFAKLDTEAEQGLAGRFGIRSIPTLILFKQGQEAARQPGLLQGPQLRQWLAAQLG</sequence>
<evidence type="ECO:0000256" key="1">
    <source>
        <dbReference type="ARBA" id="ARBA00008987"/>
    </source>
</evidence>
<evidence type="ECO:0000313" key="9">
    <source>
        <dbReference type="EMBL" id="GEK72390.1"/>
    </source>
</evidence>
<evidence type="ECO:0000256" key="2">
    <source>
        <dbReference type="ARBA" id="ARBA00022448"/>
    </source>
</evidence>
<dbReference type="Pfam" id="PF00085">
    <property type="entry name" value="Thioredoxin"/>
    <property type="match status" value="1"/>
</dbReference>
<comment type="caution">
    <text evidence="9">The sequence shown here is derived from an EMBL/GenBank/DDBJ whole genome shotgun (WGS) entry which is preliminary data.</text>
</comment>